<gene>
    <name evidence="9" type="ORF">CEUTPL_LOCUS4802</name>
</gene>
<evidence type="ECO:0000256" key="4">
    <source>
        <dbReference type="ARBA" id="ARBA00022989"/>
    </source>
</evidence>
<accession>A0A9N9QC29</accession>
<keyword evidence="10" id="KW-1185">Reference proteome</keyword>
<proteinExistence type="predicted"/>
<dbReference type="Proteomes" id="UP001152799">
    <property type="component" value="Chromosome 2"/>
</dbReference>
<dbReference type="GO" id="GO:0005886">
    <property type="term" value="C:plasma membrane"/>
    <property type="evidence" value="ECO:0007669"/>
    <property type="project" value="UniProtKB-SubCell"/>
</dbReference>
<keyword evidence="4 8" id="KW-1133">Transmembrane helix</keyword>
<feature type="transmembrane region" description="Helical" evidence="8">
    <location>
        <begin position="563"/>
        <end position="586"/>
    </location>
</feature>
<evidence type="ECO:0000256" key="6">
    <source>
        <dbReference type="ARBA" id="ARBA00023170"/>
    </source>
</evidence>
<comment type="subcellular location">
    <subcellularLocation>
        <location evidence="1">Cell membrane</location>
        <topology evidence="1">Multi-pass membrane protein</topology>
    </subcellularLocation>
</comment>
<keyword evidence="7" id="KW-0325">Glycoprotein</keyword>
<feature type="transmembrane region" description="Helical" evidence="8">
    <location>
        <begin position="317"/>
        <end position="343"/>
    </location>
</feature>
<dbReference type="SUPFAM" id="SSF53850">
    <property type="entry name" value="Periplasmic binding protein-like II"/>
    <property type="match status" value="1"/>
</dbReference>
<evidence type="ECO:0000256" key="5">
    <source>
        <dbReference type="ARBA" id="ARBA00023136"/>
    </source>
</evidence>
<dbReference type="PANTHER" id="PTHR42643">
    <property type="entry name" value="IONOTROPIC RECEPTOR 20A-RELATED"/>
    <property type="match status" value="1"/>
</dbReference>
<evidence type="ECO:0008006" key="11">
    <source>
        <dbReference type="Google" id="ProtNLM"/>
    </source>
</evidence>
<evidence type="ECO:0000256" key="3">
    <source>
        <dbReference type="ARBA" id="ARBA00022692"/>
    </source>
</evidence>
<keyword evidence="3 8" id="KW-0812">Transmembrane</keyword>
<dbReference type="AlphaFoldDB" id="A0A9N9QC29"/>
<protein>
    <recommendedName>
        <fullName evidence="11">Ionotropic receptor</fullName>
    </recommendedName>
</protein>
<organism evidence="9 10">
    <name type="scientific">Ceutorhynchus assimilis</name>
    <name type="common">cabbage seed weevil</name>
    <dbReference type="NCBI Taxonomy" id="467358"/>
    <lineage>
        <taxon>Eukaryota</taxon>
        <taxon>Metazoa</taxon>
        <taxon>Ecdysozoa</taxon>
        <taxon>Arthropoda</taxon>
        <taxon>Hexapoda</taxon>
        <taxon>Insecta</taxon>
        <taxon>Pterygota</taxon>
        <taxon>Neoptera</taxon>
        <taxon>Endopterygota</taxon>
        <taxon>Coleoptera</taxon>
        <taxon>Polyphaga</taxon>
        <taxon>Cucujiformia</taxon>
        <taxon>Curculionidae</taxon>
        <taxon>Ceutorhynchinae</taxon>
        <taxon>Ceutorhynchus</taxon>
    </lineage>
</organism>
<evidence type="ECO:0000256" key="1">
    <source>
        <dbReference type="ARBA" id="ARBA00004651"/>
    </source>
</evidence>
<evidence type="ECO:0000313" key="9">
    <source>
        <dbReference type="EMBL" id="CAG9764157.1"/>
    </source>
</evidence>
<feature type="transmembrane region" description="Helical" evidence="8">
    <location>
        <begin position="378"/>
        <end position="402"/>
    </location>
</feature>
<evidence type="ECO:0000256" key="7">
    <source>
        <dbReference type="ARBA" id="ARBA00023180"/>
    </source>
</evidence>
<keyword evidence="6" id="KW-0675">Receptor</keyword>
<keyword evidence="5 8" id="KW-0472">Membrane</keyword>
<evidence type="ECO:0000313" key="10">
    <source>
        <dbReference type="Proteomes" id="UP001152799"/>
    </source>
</evidence>
<name>A0A9N9QC29_9CUCU</name>
<reference evidence="9" key="1">
    <citation type="submission" date="2022-01" db="EMBL/GenBank/DDBJ databases">
        <authorList>
            <person name="King R."/>
        </authorList>
    </citation>
    <scope>NUCLEOTIDE SEQUENCE</scope>
</reference>
<evidence type="ECO:0000256" key="8">
    <source>
        <dbReference type="SAM" id="Phobius"/>
    </source>
</evidence>
<keyword evidence="2" id="KW-1003">Cell membrane</keyword>
<evidence type="ECO:0000256" key="2">
    <source>
        <dbReference type="ARBA" id="ARBA00022475"/>
    </source>
</evidence>
<dbReference type="PANTHER" id="PTHR42643:SF38">
    <property type="entry name" value="IONOTROPIC RECEPTOR 100A"/>
    <property type="match status" value="1"/>
</dbReference>
<dbReference type="EMBL" id="OU892278">
    <property type="protein sequence ID" value="CAG9764157.1"/>
    <property type="molecule type" value="Genomic_DNA"/>
</dbReference>
<dbReference type="OrthoDB" id="8195814at2759"/>
<dbReference type="InterPro" id="IPR052192">
    <property type="entry name" value="Insect_Ionotropic_Sensory_Rcpt"/>
</dbReference>
<sequence length="619" mass="71789">MTTKFYKLNAAKLNIPSIIKIRKMPEHLKHKEIIETNLKNYSVIRVMKSTTLSKKDHKKNRFYNSISFEPHLVQVVIIENPITLYKFLKSTPKQLFKYTRGLNIILFSSINVEIEDIQKFLIFYWEEYQRLNVIVQAPFCCKLNTSWVIFKPFEPTQFGFGQIQIHDLEHMLQTNMNLLQNHAARLNGYPLRISLFERYPTALTSLPKLLEDSKIYKPFSNSPGLFGVDGMSMRYLSKIMNFEINLCTDSECQYFGVVFSSNRSVIGSLNKILERTIDIQGNGWFIMDYGIKNLEFTLPYDFDELCIVTLKAPKKPVWLKMLFLFKEDAGIAIIVTILLLTVINRQHSLIDSAMEMYCILIGQPSLCAIKKNQLWKRILIGSASIFSLIITTVFTSTLFMALQTVTYFPNMQTLEEVDNSNVKMISSFDPFAKSPLKLYERLSKKFMLDPKLTDILKCVVQGLGAGVERYTDGQLRIATEYLSPDGSPLLHIVPDCPKKMFLGYLTPMGSPYLEVINYYLRKFGEAGLFIKWHQDFIYAIKLVVQTHHHNKHGKIRVLDLNDVYVAFCILIYGLLGSFFVFLVEILKGQYDTRRQRLKNQGRRKFICNIFRLNNKGVYK</sequence>